<dbReference type="PANTHER" id="PTHR33146:SF10">
    <property type="entry name" value="STRAND-SPECIFIC NUCLEASE, PUTATIVE-RELATED"/>
    <property type="match status" value="1"/>
</dbReference>
<name>A0A5B9WC70_9BACT</name>
<dbReference type="EMBL" id="CP042997">
    <property type="protein sequence ID" value="QEH37480.1"/>
    <property type="molecule type" value="Genomic_DNA"/>
</dbReference>
<evidence type="ECO:0000256" key="3">
    <source>
        <dbReference type="ARBA" id="ARBA00022759"/>
    </source>
</evidence>
<evidence type="ECO:0000256" key="7">
    <source>
        <dbReference type="SAM" id="SignalP"/>
    </source>
</evidence>
<keyword evidence="4" id="KW-0378">Hydrolase</keyword>
<evidence type="ECO:0000256" key="4">
    <source>
        <dbReference type="ARBA" id="ARBA00022801"/>
    </source>
</evidence>
<evidence type="ECO:0000256" key="6">
    <source>
        <dbReference type="ARBA" id="ARBA00023180"/>
    </source>
</evidence>
<dbReference type="InterPro" id="IPR003154">
    <property type="entry name" value="S1/P1nuclease"/>
</dbReference>
<dbReference type="CDD" id="cd11010">
    <property type="entry name" value="S1-P1_nuclease"/>
    <property type="match status" value="1"/>
</dbReference>
<evidence type="ECO:0000313" key="8">
    <source>
        <dbReference type="EMBL" id="QEH37480.1"/>
    </source>
</evidence>
<evidence type="ECO:0000256" key="2">
    <source>
        <dbReference type="ARBA" id="ARBA00022723"/>
    </source>
</evidence>
<evidence type="ECO:0000256" key="1">
    <source>
        <dbReference type="ARBA" id="ARBA00022722"/>
    </source>
</evidence>
<keyword evidence="9" id="KW-1185">Reference proteome</keyword>
<dbReference type="PROSITE" id="PS51257">
    <property type="entry name" value="PROKAR_LIPOPROTEIN"/>
    <property type="match status" value="1"/>
</dbReference>
<dbReference type="KEGG" id="agv:OJF2_60710"/>
<dbReference type="SUPFAM" id="SSF48537">
    <property type="entry name" value="Phospholipase C/P1 nuclease"/>
    <property type="match status" value="1"/>
</dbReference>
<dbReference type="GO" id="GO:0004519">
    <property type="term" value="F:endonuclease activity"/>
    <property type="evidence" value="ECO:0007669"/>
    <property type="project" value="UniProtKB-KW"/>
</dbReference>
<dbReference type="AlphaFoldDB" id="A0A5B9WC70"/>
<feature type="signal peptide" evidence="7">
    <location>
        <begin position="1"/>
        <end position="25"/>
    </location>
</feature>
<keyword evidence="1" id="KW-0540">Nuclease</keyword>
<dbReference type="GO" id="GO:0003676">
    <property type="term" value="F:nucleic acid binding"/>
    <property type="evidence" value="ECO:0007669"/>
    <property type="project" value="InterPro"/>
</dbReference>
<organism evidence="8 9">
    <name type="scientific">Aquisphaera giovannonii</name>
    <dbReference type="NCBI Taxonomy" id="406548"/>
    <lineage>
        <taxon>Bacteria</taxon>
        <taxon>Pseudomonadati</taxon>
        <taxon>Planctomycetota</taxon>
        <taxon>Planctomycetia</taxon>
        <taxon>Isosphaerales</taxon>
        <taxon>Isosphaeraceae</taxon>
        <taxon>Aquisphaera</taxon>
    </lineage>
</organism>
<keyword evidence="3" id="KW-0255">Endonuclease</keyword>
<dbReference type="GO" id="GO:0006308">
    <property type="term" value="P:DNA catabolic process"/>
    <property type="evidence" value="ECO:0007669"/>
    <property type="project" value="InterPro"/>
</dbReference>
<dbReference type="PANTHER" id="PTHR33146">
    <property type="entry name" value="ENDONUCLEASE 4"/>
    <property type="match status" value="1"/>
</dbReference>
<dbReference type="InterPro" id="IPR008947">
    <property type="entry name" value="PLipase_C/P1_nuclease_dom_sf"/>
</dbReference>
<feature type="chain" id="PRO_5022990401" evidence="7">
    <location>
        <begin position="26"/>
        <end position="305"/>
    </location>
</feature>
<evidence type="ECO:0000313" key="9">
    <source>
        <dbReference type="Proteomes" id="UP000324233"/>
    </source>
</evidence>
<keyword evidence="2" id="KW-0479">Metal-binding</keyword>
<accession>A0A5B9WC70</accession>
<dbReference type="Pfam" id="PF02265">
    <property type="entry name" value="S1-P1_nuclease"/>
    <property type="match status" value="1"/>
</dbReference>
<evidence type="ECO:0000256" key="5">
    <source>
        <dbReference type="ARBA" id="ARBA00023157"/>
    </source>
</evidence>
<sequence precursor="true">MNRARWSPALVLAAAVLACPPGALAWNPKGHRVVATIAYRQLDEPTRQKVAAILRQHPAYRKLWLDRATNGKDEVLNLFWNAATFPDDARQDPWKTYGVSKAHYVNYRILAEQGNKVEPPLKDVNIIDSYEEHLARIRDAGVGDEDRAVDLSWVFHQAGDIHMPLHAVARFSKALPEGDRGGNAVKIPNPRSTNDRFNNLHGYWDDLLGSDEDAGLATQLADELVAGHPPAEFADALKKTTIRDWAEESVQLALSTVYNGLDPEMPNVAAAPDGYDAAAERLARRQVALAGYRLAEELKRLFPGP</sequence>
<keyword evidence="6" id="KW-0325">Glycoprotein</keyword>
<dbReference type="GO" id="GO:0016788">
    <property type="term" value="F:hydrolase activity, acting on ester bonds"/>
    <property type="evidence" value="ECO:0007669"/>
    <property type="project" value="InterPro"/>
</dbReference>
<protein>
    <submittedName>
        <fullName evidence="8">S1/P1 Nuclease</fullName>
    </submittedName>
</protein>
<dbReference type="RefSeq" id="WP_168222123.1">
    <property type="nucleotide sequence ID" value="NZ_CP042997.1"/>
</dbReference>
<keyword evidence="7" id="KW-0732">Signal</keyword>
<keyword evidence="5" id="KW-1015">Disulfide bond</keyword>
<proteinExistence type="predicted"/>
<dbReference type="Proteomes" id="UP000324233">
    <property type="component" value="Chromosome"/>
</dbReference>
<gene>
    <name evidence="8" type="ORF">OJF2_60710</name>
</gene>
<reference evidence="8 9" key="1">
    <citation type="submission" date="2019-08" db="EMBL/GenBank/DDBJ databases">
        <title>Deep-cultivation of Planctomycetes and their phenomic and genomic characterization uncovers novel biology.</title>
        <authorList>
            <person name="Wiegand S."/>
            <person name="Jogler M."/>
            <person name="Boedeker C."/>
            <person name="Pinto D."/>
            <person name="Vollmers J."/>
            <person name="Rivas-Marin E."/>
            <person name="Kohn T."/>
            <person name="Peeters S.H."/>
            <person name="Heuer A."/>
            <person name="Rast P."/>
            <person name="Oberbeckmann S."/>
            <person name="Bunk B."/>
            <person name="Jeske O."/>
            <person name="Meyerdierks A."/>
            <person name="Storesund J.E."/>
            <person name="Kallscheuer N."/>
            <person name="Luecker S."/>
            <person name="Lage O.M."/>
            <person name="Pohl T."/>
            <person name="Merkel B.J."/>
            <person name="Hornburger P."/>
            <person name="Mueller R.-W."/>
            <person name="Bruemmer F."/>
            <person name="Labrenz M."/>
            <person name="Spormann A.M."/>
            <person name="Op den Camp H."/>
            <person name="Overmann J."/>
            <person name="Amann R."/>
            <person name="Jetten M.S.M."/>
            <person name="Mascher T."/>
            <person name="Medema M.H."/>
            <person name="Devos D.P."/>
            <person name="Kaster A.-K."/>
            <person name="Ovreas L."/>
            <person name="Rohde M."/>
            <person name="Galperin M.Y."/>
            <person name="Jogler C."/>
        </authorList>
    </citation>
    <scope>NUCLEOTIDE SEQUENCE [LARGE SCALE GENOMIC DNA]</scope>
    <source>
        <strain evidence="8 9">OJF2</strain>
    </source>
</reference>
<dbReference type="GO" id="GO:0046872">
    <property type="term" value="F:metal ion binding"/>
    <property type="evidence" value="ECO:0007669"/>
    <property type="project" value="UniProtKB-KW"/>
</dbReference>
<dbReference type="Gene3D" id="1.10.575.10">
    <property type="entry name" value="P1 Nuclease"/>
    <property type="match status" value="1"/>
</dbReference>